<evidence type="ECO:0000313" key="2">
    <source>
        <dbReference type="Proteomes" id="UP001234581"/>
    </source>
</evidence>
<gene>
    <name evidence="1" type="ORF">O0I10_002766</name>
</gene>
<name>A0AAD7VAW6_9FUNG</name>
<proteinExistence type="predicted"/>
<accession>A0AAD7VAW6</accession>
<reference evidence="1 2" key="1">
    <citation type="submission" date="2023-03" db="EMBL/GenBank/DDBJ databases">
        <title>Genome sequence of Lichtheimia ornata CBS 291.66.</title>
        <authorList>
            <person name="Mohabir J.T."/>
            <person name="Shea T.P."/>
            <person name="Kurbessoian T."/>
            <person name="Berby B."/>
            <person name="Fontaine J."/>
            <person name="Livny J."/>
            <person name="Gnirke A."/>
            <person name="Stajich J.E."/>
            <person name="Cuomo C.A."/>
        </authorList>
    </citation>
    <scope>NUCLEOTIDE SEQUENCE [LARGE SCALE GENOMIC DNA]</scope>
    <source>
        <strain evidence="1">CBS 291.66</strain>
    </source>
</reference>
<sequence length="101" mass="11455">MSTQLNSQGLTNGRYRYCADGIISVDDFSGLEILLTEVSSGFGNSDTSKISFDHYKVLFGMLSMIRTLAQRYNKGSLDTFRTSKIHFLHAHCNFYYTIHLS</sequence>
<dbReference type="AlphaFoldDB" id="A0AAD7VAW6"/>
<dbReference type="RefSeq" id="XP_058346413.1">
    <property type="nucleotide sequence ID" value="XM_058482846.1"/>
</dbReference>
<dbReference type="Proteomes" id="UP001234581">
    <property type="component" value="Unassembled WGS sequence"/>
</dbReference>
<dbReference type="GeneID" id="83210182"/>
<keyword evidence="2" id="KW-1185">Reference proteome</keyword>
<evidence type="ECO:0000313" key="1">
    <source>
        <dbReference type="EMBL" id="KAJ8661500.1"/>
    </source>
</evidence>
<dbReference type="EMBL" id="JARTCD010000008">
    <property type="protein sequence ID" value="KAJ8661500.1"/>
    <property type="molecule type" value="Genomic_DNA"/>
</dbReference>
<protein>
    <submittedName>
        <fullName evidence="1">Uncharacterized protein</fullName>
    </submittedName>
</protein>
<organism evidence="1 2">
    <name type="scientific">Lichtheimia ornata</name>
    <dbReference type="NCBI Taxonomy" id="688661"/>
    <lineage>
        <taxon>Eukaryota</taxon>
        <taxon>Fungi</taxon>
        <taxon>Fungi incertae sedis</taxon>
        <taxon>Mucoromycota</taxon>
        <taxon>Mucoromycotina</taxon>
        <taxon>Mucoromycetes</taxon>
        <taxon>Mucorales</taxon>
        <taxon>Lichtheimiaceae</taxon>
        <taxon>Lichtheimia</taxon>
    </lineage>
</organism>
<comment type="caution">
    <text evidence="1">The sequence shown here is derived from an EMBL/GenBank/DDBJ whole genome shotgun (WGS) entry which is preliminary data.</text>
</comment>